<reference evidence="1 2" key="1">
    <citation type="submission" date="2019-07" db="EMBL/GenBank/DDBJ databases">
        <title>Whole genome shotgun sequence of Asaia bogorensis NBRC 16594.</title>
        <authorList>
            <person name="Hosoyama A."/>
            <person name="Uohara A."/>
            <person name="Ohji S."/>
            <person name="Ichikawa N."/>
        </authorList>
    </citation>
    <scope>NUCLEOTIDE SEQUENCE [LARGE SCALE GENOMIC DNA]</scope>
    <source>
        <strain evidence="1 2">NBRC 16594</strain>
    </source>
</reference>
<dbReference type="AlphaFoldDB" id="A0AAN4U239"/>
<evidence type="ECO:0000313" key="2">
    <source>
        <dbReference type="Proteomes" id="UP000321287"/>
    </source>
</evidence>
<evidence type="ECO:0000313" key="1">
    <source>
        <dbReference type="EMBL" id="GEL53052.1"/>
    </source>
</evidence>
<dbReference type="Proteomes" id="UP000321287">
    <property type="component" value="Unassembled WGS sequence"/>
</dbReference>
<comment type="caution">
    <text evidence="1">The sequence shown here is derived from an EMBL/GenBank/DDBJ whole genome shotgun (WGS) entry which is preliminary data.</text>
</comment>
<sequence length="81" mass="8461">MVGAGQAPQQNKAVTQTCYMQAAQGVRVKRLVAFLAGEEEKRFLCLTDTTPPEKPGSALLPGDGQGAPCAFGSFSCLDGQD</sequence>
<keyword evidence="2" id="KW-1185">Reference proteome</keyword>
<organism evidence="1 2">
    <name type="scientific">Asaia bogorensis NBRC 16594</name>
    <dbReference type="NCBI Taxonomy" id="1231624"/>
    <lineage>
        <taxon>Bacteria</taxon>
        <taxon>Pseudomonadati</taxon>
        <taxon>Pseudomonadota</taxon>
        <taxon>Alphaproteobacteria</taxon>
        <taxon>Acetobacterales</taxon>
        <taxon>Acetobacteraceae</taxon>
        <taxon>Asaia</taxon>
    </lineage>
</organism>
<accession>A0AAN4U239</accession>
<proteinExistence type="predicted"/>
<gene>
    <name evidence="1" type="ORF">ABO01nite_10590</name>
</gene>
<protein>
    <submittedName>
        <fullName evidence="1">Uncharacterized protein</fullName>
    </submittedName>
</protein>
<name>A0AAN4U239_9PROT</name>
<dbReference type="EMBL" id="BJVS01000002">
    <property type="protein sequence ID" value="GEL53052.1"/>
    <property type="molecule type" value="Genomic_DNA"/>
</dbReference>